<protein>
    <submittedName>
        <fullName evidence="2">Uncharacterized protein</fullName>
    </submittedName>
</protein>
<evidence type="ECO:0000313" key="3">
    <source>
        <dbReference type="Proteomes" id="UP001172457"/>
    </source>
</evidence>
<reference evidence="2" key="1">
    <citation type="submission" date="2023-03" db="EMBL/GenBank/DDBJ databases">
        <title>Chromosome-scale reference genome and RAD-based genetic map of yellow starthistle (Centaurea solstitialis) reveal putative structural variation and QTLs associated with invader traits.</title>
        <authorList>
            <person name="Reatini B."/>
            <person name="Cang F.A."/>
            <person name="Jiang Q."/>
            <person name="Mckibben M.T.W."/>
            <person name="Barker M.S."/>
            <person name="Rieseberg L.H."/>
            <person name="Dlugosch K.M."/>
        </authorList>
    </citation>
    <scope>NUCLEOTIDE SEQUENCE</scope>
    <source>
        <strain evidence="2">CAN-66</strain>
        <tissue evidence="2">Leaf</tissue>
    </source>
</reference>
<feature type="region of interest" description="Disordered" evidence="1">
    <location>
        <begin position="47"/>
        <end position="78"/>
    </location>
</feature>
<feature type="compositionally biased region" description="Basic residues" evidence="1">
    <location>
        <begin position="60"/>
        <end position="78"/>
    </location>
</feature>
<name>A0AA38U002_9ASTR</name>
<dbReference type="EMBL" id="JARYMX010000002">
    <property type="protein sequence ID" value="KAJ9563506.1"/>
    <property type="molecule type" value="Genomic_DNA"/>
</dbReference>
<accession>A0AA38U002</accession>
<dbReference type="AlphaFoldDB" id="A0AA38U002"/>
<gene>
    <name evidence="2" type="ORF">OSB04_008666</name>
</gene>
<comment type="caution">
    <text evidence="2">The sequence shown here is derived from an EMBL/GenBank/DDBJ whole genome shotgun (WGS) entry which is preliminary data.</text>
</comment>
<dbReference type="Proteomes" id="UP001172457">
    <property type="component" value="Chromosome 2"/>
</dbReference>
<feature type="compositionally biased region" description="Basic and acidic residues" evidence="1">
    <location>
        <begin position="47"/>
        <end position="59"/>
    </location>
</feature>
<evidence type="ECO:0000256" key="1">
    <source>
        <dbReference type="SAM" id="MobiDB-lite"/>
    </source>
</evidence>
<sequence>MFAKRVALMGDAGVEEEEKRVQQPDTTIMMTESWSCEAGPTKEEFGLYGRRRDDGEKGNVVKKRGRKPIKARSLKSLM</sequence>
<proteinExistence type="predicted"/>
<evidence type="ECO:0000313" key="2">
    <source>
        <dbReference type="EMBL" id="KAJ9563506.1"/>
    </source>
</evidence>
<keyword evidence="3" id="KW-1185">Reference proteome</keyword>
<organism evidence="2 3">
    <name type="scientific">Centaurea solstitialis</name>
    <name type="common">yellow star-thistle</name>
    <dbReference type="NCBI Taxonomy" id="347529"/>
    <lineage>
        <taxon>Eukaryota</taxon>
        <taxon>Viridiplantae</taxon>
        <taxon>Streptophyta</taxon>
        <taxon>Embryophyta</taxon>
        <taxon>Tracheophyta</taxon>
        <taxon>Spermatophyta</taxon>
        <taxon>Magnoliopsida</taxon>
        <taxon>eudicotyledons</taxon>
        <taxon>Gunneridae</taxon>
        <taxon>Pentapetalae</taxon>
        <taxon>asterids</taxon>
        <taxon>campanulids</taxon>
        <taxon>Asterales</taxon>
        <taxon>Asteraceae</taxon>
        <taxon>Carduoideae</taxon>
        <taxon>Cardueae</taxon>
        <taxon>Centaureinae</taxon>
        <taxon>Centaurea</taxon>
    </lineage>
</organism>